<dbReference type="AlphaFoldDB" id="A0AAW9IXP1"/>
<gene>
    <name evidence="1" type="ORF">GNF77_17670</name>
</gene>
<name>A0AAW9IXP1_CLOPF</name>
<reference evidence="1" key="1">
    <citation type="submission" date="2019-11" db="EMBL/GenBank/DDBJ databases">
        <title>Characterization of Clostridium perfringens isolates from swine manure treated agricultural soils.</title>
        <authorList>
            <person name="Wushke S.T."/>
        </authorList>
    </citation>
    <scope>NUCLEOTIDE SEQUENCE</scope>
    <source>
        <strain evidence="1">V2</strain>
    </source>
</reference>
<dbReference type="Proteomes" id="UP001292368">
    <property type="component" value="Unassembled WGS sequence"/>
</dbReference>
<protein>
    <submittedName>
        <fullName evidence="1">Uncharacterized protein</fullName>
    </submittedName>
</protein>
<organism evidence="1 2">
    <name type="scientific">Clostridium perfringens</name>
    <dbReference type="NCBI Taxonomy" id="1502"/>
    <lineage>
        <taxon>Bacteria</taxon>
        <taxon>Bacillati</taxon>
        <taxon>Bacillota</taxon>
        <taxon>Clostridia</taxon>
        <taxon>Eubacteriales</taxon>
        <taxon>Clostridiaceae</taxon>
        <taxon>Clostridium</taxon>
    </lineage>
</organism>
<evidence type="ECO:0000313" key="2">
    <source>
        <dbReference type="Proteomes" id="UP001292368"/>
    </source>
</evidence>
<dbReference type="RefSeq" id="WP_322382465.1">
    <property type="nucleotide sequence ID" value="NZ_WNVM01000659.1"/>
</dbReference>
<comment type="caution">
    <text evidence="1">The sequence shown here is derived from an EMBL/GenBank/DDBJ whole genome shotgun (WGS) entry which is preliminary data.</text>
</comment>
<accession>A0AAW9IXP1</accession>
<dbReference type="EMBL" id="WNVM01000659">
    <property type="protein sequence ID" value="MDZ5010688.1"/>
    <property type="molecule type" value="Genomic_DNA"/>
</dbReference>
<evidence type="ECO:0000313" key="1">
    <source>
        <dbReference type="EMBL" id="MDZ5010688.1"/>
    </source>
</evidence>
<proteinExistence type="predicted"/>
<sequence>MSQINSSAFQNTHSIFYSCNTATGGNNSFAYAWKLKTNGVTEAVVYRTEYAFTTYTENASIVEKAAVRALRAQTGYIPAGSSRYPIPAKEDNAYWVTF</sequence>